<sequence>MENGPIGFSLKVDNQSDVHLNVAPEVRIYNLFGKEVGHITLDRKNVFPLATRQFDGVWDKVWGFGYYKAVAEVVYSDQGQVATAVVPMWMIPVKLLLLVAIALLLIIIFVKAIKRRKGKSGGNGQMPSENATLEADDSTDTQF</sequence>
<protein>
    <recommendedName>
        <fullName evidence="4">DUF3324 domain-containing protein</fullName>
    </recommendedName>
</protein>
<evidence type="ECO:0008006" key="4">
    <source>
        <dbReference type="Google" id="ProtNLM"/>
    </source>
</evidence>
<dbReference type="EMBL" id="VSSQ01122781">
    <property type="protein sequence ID" value="MPN54499.1"/>
    <property type="molecule type" value="Genomic_DNA"/>
</dbReference>
<dbReference type="AlphaFoldDB" id="A0A645IVQ0"/>
<keyword evidence="2" id="KW-0812">Transmembrane</keyword>
<feature type="region of interest" description="Disordered" evidence="1">
    <location>
        <begin position="118"/>
        <end position="143"/>
    </location>
</feature>
<gene>
    <name evidence="3" type="ORF">SDC9_202169</name>
</gene>
<organism evidence="3">
    <name type="scientific">bioreactor metagenome</name>
    <dbReference type="NCBI Taxonomy" id="1076179"/>
    <lineage>
        <taxon>unclassified sequences</taxon>
        <taxon>metagenomes</taxon>
        <taxon>ecological metagenomes</taxon>
    </lineage>
</organism>
<feature type="compositionally biased region" description="Acidic residues" evidence="1">
    <location>
        <begin position="134"/>
        <end position="143"/>
    </location>
</feature>
<keyword evidence="2" id="KW-0472">Membrane</keyword>
<comment type="caution">
    <text evidence="3">The sequence shown here is derived from an EMBL/GenBank/DDBJ whole genome shotgun (WGS) entry which is preliminary data.</text>
</comment>
<accession>A0A645IVQ0</accession>
<evidence type="ECO:0000256" key="2">
    <source>
        <dbReference type="SAM" id="Phobius"/>
    </source>
</evidence>
<evidence type="ECO:0000256" key="1">
    <source>
        <dbReference type="SAM" id="MobiDB-lite"/>
    </source>
</evidence>
<keyword evidence="2" id="KW-1133">Transmembrane helix</keyword>
<proteinExistence type="predicted"/>
<reference evidence="3" key="1">
    <citation type="submission" date="2019-08" db="EMBL/GenBank/DDBJ databases">
        <authorList>
            <person name="Kucharzyk K."/>
            <person name="Murdoch R.W."/>
            <person name="Higgins S."/>
            <person name="Loffler F."/>
        </authorList>
    </citation>
    <scope>NUCLEOTIDE SEQUENCE</scope>
</reference>
<feature type="transmembrane region" description="Helical" evidence="2">
    <location>
        <begin position="89"/>
        <end position="110"/>
    </location>
</feature>
<name>A0A645IVQ0_9ZZZZ</name>
<evidence type="ECO:0000313" key="3">
    <source>
        <dbReference type="EMBL" id="MPN54499.1"/>
    </source>
</evidence>